<sequence>MNAILARAQAAEDTVAFLLAMAESDGLAQSDIATLANSVGAEILKARETAIAANTEAAAAAQGRDDAERALENARARLDALRPPEGEGRTLVVAIEAGAEPVRLSVTSLTADAQWEPIYDAWLQREAKTLTLDRGLMIAQNSGEDWRDVKLMLSNSRPADQTAPSVLTPIFEETYKPSADKRMSDYSYDEGSARVAMAPAPVMAEAASVITAGIQYAGEVVTYVYPEPVTIRDGVDALRLELDTHQLTPRSAPKPSRPATAPPISWPRPPTLSMTFCSPVGSRSTATAFWPAKAASSRPLPATGCNWASARSTA</sequence>
<dbReference type="EMBL" id="JAUFRC010000001">
    <property type="protein sequence ID" value="MDN3712802.1"/>
    <property type="molecule type" value="Genomic_DNA"/>
</dbReference>
<dbReference type="Proteomes" id="UP001243846">
    <property type="component" value="Unassembled WGS sequence"/>
</dbReference>
<evidence type="ECO:0000313" key="3">
    <source>
        <dbReference type="EMBL" id="MDN3712802.1"/>
    </source>
</evidence>
<proteinExistence type="predicted"/>
<dbReference type="PANTHER" id="PTHR31005:SF8">
    <property type="entry name" value="DUF4139 DOMAIN-CONTAINING PROTEIN"/>
    <property type="match status" value="1"/>
</dbReference>
<keyword evidence="4" id="KW-1185">Reference proteome</keyword>
<protein>
    <submittedName>
        <fullName evidence="3">DUF4139 domain-containing protein</fullName>
    </submittedName>
</protein>
<evidence type="ECO:0000313" key="4">
    <source>
        <dbReference type="Proteomes" id="UP001243846"/>
    </source>
</evidence>
<feature type="domain" description="DUF4139" evidence="2">
    <location>
        <begin position="104"/>
        <end position="240"/>
    </location>
</feature>
<dbReference type="InterPro" id="IPR037291">
    <property type="entry name" value="DUF4139"/>
</dbReference>
<accession>A0ABT8D7U7</accession>
<feature type="region of interest" description="Disordered" evidence="1">
    <location>
        <begin position="245"/>
        <end position="268"/>
    </location>
</feature>
<evidence type="ECO:0000256" key="1">
    <source>
        <dbReference type="SAM" id="MobiDB-lite"/>
    </source>
</evidence>
<name>A0ABT8D7U7_9RHOB</name>
<gene>
    <name evidence="3" type="ORF">QWZ10_15435</name>
</gene>
<reference evidence="4" key="1">
    <citation type="journal article" date="2019" name="Int. J. Syst. Evol. Microbiol.">
        <title>The Global Catalogue of Microorganisms (GCM) 10K type strain sequencing project: providing services to taxonomists for standard genome sequencing and annotation.</title>
        <authorList>
            <consortium name="The Broad Institute Genomics Platform"/>
            <consortium name="The Broad Institute Genome Sequencing Center for Infectious Disease"/>
            <person name="Wu L."/>
            <person name="Ma J."/>
        </authorList>
    </citation>
    <scope>NUCLEOTIDE SEQUENCE [LARGE SCALE GENOMIC DNA]</scope>
    <source>
        <strain evidence="4">CECT 8482</strain>
    </source>
</reference>
<dbReference type="InterPro" id="IPR011935">
    <property type="entry name" value="CHP02231"/>
</dbReference>
<dbReference type="Pfam" id="PF13598">
    <property type="entry name" value="DUF4139"/>
    <property type="match status" value="1"/>
</dbReference>
<dbReference type="PANTHER" id="PTHR31005">
    <property type="entry name" value="DUF4139 DOMAIN-CONTAINING PROTEIN"/>
    <property type="match status" value="1"/>
</dbReference>
<comment type="caution">
    <text evidence="3">The sequence shown here is derived from an EMBL/GenBank/DDBJ whole genome shotgun (WGS) entry which is preliminary data.</text>
</comment>
<organism evidence="3 4">
    <name type="scientific">Paracoccus cavernae</name>
    <dbReference type="NCBI Taxonomy" id="1571207"/>
    <lineage>
        <taxon>Bacteria</taxon>
        <taxon>Pseudomonadati</taxon>
        <taxon>Pseudomonadota</taxon>
        <taxon>Alphaproteobacteria</taxon>
        <taxon>Rhodobacterales</taxon>
        <taxon>Paracoccaceae</taxon>
        <taxon>Paracoccus</taxon>
    </lineage>
</organism>
<evidence type="ECO:0000259" key="2">
    <source>
        <dbReference type="Pfam" id="PF13598"/>
    </source>
</evidence>